<evidence type="ECO:0000313" key="2">
    <source>
        <dbReference type="EMBL" id="KAK1438835.1"/>
    </source>
</evidence>
<dbReference type="PANTHER" id="PTHR33095">
    <property type="entry name" value="OS07G0619500 PROTEIN"/>
    <property type="match status" value="1"/>
</dbReference>
<organism evidence="2 3">
    <name type="scientific">Tagetes erecta</name>
    <name type="common">African marigold</name>
    <dbReference type="NCBI Taxonomy" id="13708"/>
    <lineage>
        <taxon>Eukaryota</taxon>
        <taxon>Viridiplantae</taxon>
        <taxon>Streptophyta</taxon>
        <taxon>Embryophyta</taxon>
        <taxon>Tracheophyta</taxon>
        <taxon>Spermatophyta</taxon>
        <taxon>Magnoliopsida</taxon>
        <taxon>eudicotyledons</taxon>
        <taxon>Gunneridae</taxon>
        <taxon>Pentapetalae</taxon>
        <taxon>asterids</taxon>
        <taxon>campanulids</taxon>
        <taxon>Asterales</taxon>
        <taxon>Asteraceae</taxon>
        <taxon>Asteroideae</taxon>
        <taxon>Heliantheae alliance</taxon>
        <taxon>Tageteae</taxon>
        <taxon>Tagetes</taxon>
    </lineage>
</organism>
<dbReference type="PANTHER" id="PTHR33095:SF123">
    <property type="entry name" value="HMG BOX DOMAIN-CONTAINING PROTEIN"/>
    <property type="match status" value="1"/>
</dbReference>
<dbReference type="Pfam" id="PF07816">
    <property type="entry name" value="DUF1645"/>
    <property type="match status" value="1"/>
</dbReference>
<reference evidence="2" key="1">
    <citation type="journal article" date="2023" name="bioRxiv">
        <title>Improved chromosome-level genome assembly for marigold (Tagetes erecta).</title>
        <authorList>
            <person name="Jiang F."/>
            <person name="Yuan L."/>
            <person name="Wang S."/>
            <person name="Wang H."/>
            <person name="Xu D."/>
            <person name="Wang A."/>
            <person name="Fan W."/>
        </authorList>
    </citation>
    <scope>NUCLEOTIDE SEQUENCE</scope>
    <source>
        <strain evidence="2">WSJ</strain>
        <tissue evidence="2">Leaf</tissue>
    </source>
</reference>
<proteinExistence type="predicted"/>
<name>A0AAD8LJY8_TARER</name>
<comment type="caution">
    <text evidence="2">The sequence shown here is derived from an EMBL/GenBank/DDBJ whole genome shotgun (WGS) entry which is preliminary data.</text>
</comment>
<sequence length="257" mass="29079">MQQQQHFDESVYAPSFNCYSSDSRTFKAVAKVIHEQPFHDFVDDFEFSLSDEDVSVKEIDSRDSTRVFPVFNRDLLVKGEIDDEIKATDYEMYAYSSAVTGNSLRKLFIGEREKSTSSSSSSSEADDVQSPRSRSYCVWMPKADGGSSPVAKTTWKKSNSTGSSGSKRWIFRYLLRRSNSEGKKPMVLLSSKKLDSPKLKGKSREVLKAQSPEEFYAQRRAENEAGKRKSYLPYRTDVVGLFANNANGGWGRCFHSN</sequence>
<dbReference type="Proteomes" id="UP001229421">
    <property type="component" value="Unassembled WGS sequence"/>
</dbReference>
<dbReference type="EMBL" id="JAUHHV010000001">
    <property type="protein sequence ID" value="KAK1438835.1"/>
    <property type="molecule type" value="Genomic_DNA"/>
</dbReference>
<dbReference type="InterPro" id="IPR012442">
    <property type="entry name" value="DUF1645_plant"/>
</dbReference>
<gene>
    <name evidence="2" type="ORF">QVD17_04646</name>
</gene>
<feature type="region of interest" description="Disordered" evidence="1">
    <location>
        <begin position="143"/>
        <end position="164"/>
    </location>
</feature>
<keyword evidence="3" id="KW-1185">Reference proteome</keyword>
<accession>A0AAD8LJY8</accession>
<feature type="compositionally biased region" description="Low complexity" evidence="1">
    <location>
        <begin position="152"/>
        <end position="164"/>
    </location>
</feature>
<dbReference type="AlphaFoldDB" id="A0AAD8LJY8"/>
<evidence type="ECO:0000313" key="3">
    <source>
        <dbReference type="Proteomes" id="UP001229421"/>
    </source>
</evidence>
<evidence type="ECO:0000256" key="1">
    <source>
        <dbReference type="SAM" id="MobiDB-lite"/>
    </source>
</evidence>
<protein>
    <submittedName>
        <fullName evidence="2">Uncharacterized protein</fullName>
    </submittedName>
</protein>